<evidence type="ECO:0000313" key="4">
    <source>
        <dbReference type="Proteomes" id="UP000660729"/>
    </source>
</evidence>
<feature type="compositionally biased region" description="Basic and acidic residues" evidence="1">
    <location>
        <begin position="306"/>
        <end position="319"/>
    </location>
</feature>
<gene>
    <name evidence="3" type="ORF">HII31_02762</name>
</gene>
<feature type="compositionally biased region" description="Basic and acidic residues" evidence="1">
    <location>
        <begin position="446"/>
        <end position="469"/>
    </location>
</feature>
<comment type="caution">
    <text evidence="3">The sequence shown here is derived from an EMBL/GenBank/DDBJ whole genome shotgun (WGS) entry which is preliminary data.</text>
</comment>
<evidence type="ECO:0000256" key="2">
    <source>
        <dbReference type="SAM" id="Phobius"/>
    </source>
</evidence>
<dbReference type="OrthoDB" id="3649675at2759"/>
<feature type="compositionally biased region" description="Basic and acidic residues" evidence="1">
    <location>
        <begin position="207"/>
        <end position="238"/>
    </location>
</feature>
<feature type="transmembrane region" description="Helical" evidence="2">
    <location>
        <begin position="84"/>
        <end position="106"/>
    </location>
</feature>
<keyword evidence="2" id="KW-0812">Transmembrane</keyword>
<sequence>MAFRRRSRVPSAKRQAIDDQEAYNSITNSAAWSTVVFAKDEAAPMQVLGPFPPKEQDHQSSTTTEAKVLPPHTLLSGVSLNKKLAIAISVPILFFVLLAVVAVAIYCSRLHRPHRKDASRRGSEHQREDEPENTPETQDQRRPAALEENGTQPDIKAILEALKSPKARSVPGPTPFAQTQDDSQQYQQPTRPPASLSTQRDSSSDDEGTHFSDLEDPFIDRSADTPRKTSAMREREAADSENQSLVEDASHPPEPPPPLEELEDPFVDAGDDLTTSSSQDAAKPDQKARQHDALAEDPGLWLKPIRKTDSAHGEFRQEPSDQEVQDDPFIDHEQTALGSDGSRASMDVEGRQHDDSSKARELERLEDSHQDLEVSSRSHPGSESPSTVIDDAYTTPKSEEVKAANGNDTFPNEPSTINEQEAEDLNQQPEVELPRQDSVEEVNDDLISHIEAAETSQRDSPSERGHDQSDSNIDPLIQDLATSSQNYGEQRDTLLGNDLTNTARSRSFAGREDDGEDSRLRRTVSR</sequence>
<feature type="compositionally biased region" description="Low complexity" evidence="1">
    <location>
        <begin position="377"/>
        <end position="386"/>
    </location>
</feature>
<feature type="compositionally biased region" description="Polar residues" evidence="1">
    <location>
        <begin position="406"/>
        <end position="429"/>
    </location>
</feature>
<reference evidence="3" key="1">
    <citation type="submission" date="2020-04" db="EMBL/GenBank/DDBJ databases">
        <title>Draft genome resource of the tomato pathogen Pseudocercospora fuligena.</title>
        <authorList>
            <person name="Zaccaron A."/>
        </authorList>
    </citation>
    <scope>NUCLEOTIDE SEQUENCE</scope>
    <source>
        <strain evidence="3">PF001</strain>
    </source>
</reference>
<feature type="compositionally biased region" description="Acidic residues" evidence="1">
    <location>
        <begin position="260"/>
        <end position="271"/>
    </location>
</feature>
<feature type="compositionally biased region" description="Basic and acidic residues" evidence="1">
    <location>
        <begin position="346"/>
        <end position="376"/>
    </location>
</feature>
<dbReference type="EMBL" id="JABCIY010000035">
    <property type="protein sequence ID" value="KAF7195882.1"/>
    <property type="molecule type" value="Genomic_DNA"/>
</dbReference>
<feature type="region of interest" description="Disordered" evidence="1">
    <location>
        <begin position="165"/>
        <end position="526"/>
    </location>
</feature>
<dbReference type="Proteomes" id="UP000660729">
    <property type="component" value="Unassembled WGS sequence"/>
</dbReference>
<protein>
    <submittedName>
        <fullName evidence="3">Uncharacterized protein</fullName>
    </submittedName>
</protein>
<organism evidence="3 4">
    <name type="scientific">Pseudocercospora fuligena</name>
    <dbReference type="NCBI Taxonomy" id="685502"/>
    <lineage>
        <taxon>Eukaryota</taxon>
        <taxon>Fungi</taxon>
        <taxon>Dikarya</taxon>
        <taxon>Ascomycota</taxon>
        <taxon>Pezizomycotina</taxon>
        <taxon>Dothideomycetes</taxon>
        <taxon>Dothideomycetidae</taxon>
        <taxon>Mycosphaerellales</taxon>
        <taxon>Mycosphaerellaceae</taxon>
        <taxon>Pseudocercospora</taxon>
    </lineage>
</organism>
<feature type="compositionally biased region" description="Basic and acidic residues" evidence="1">
    <location>
        <begin position="119"/>
        <end position="128"/>
    </location>
</feature>
<evidence type="ECO:0000313" key="3">
    <source>
        <dbReference type="EMBL" id="KAF7195882.1"/>
    </source>
</evidence>
<keyword evidence="2" id="KW-0472">Membrane</keyword>
<evidence type="ECO:0000256" key="1">
    <source>
        <dbReference type="SAM" id="MobiDB-lite"/>
    </source>
</evidence>
<keyword evidence="4" id="KW-1185">Reference proteome</keyword>
<keyword evidence="2" id="KW-1133">Transmembrane helix</keyword>
<proteinExistence type="predicted"/>
<dbReference type="AlphaFoldDB" id="A0A8H6VMM3"/>
<feature type="compositionally biased region" description="Basic and acidic residues" evidence="1">
    <location>
        <begin position="509"/>
        <end position="520"/>
    </location>
</feature>
<name>A0A8H6VMM3_9PEZI</name>
<feature type="region of interest" description="Disordered" evidence="1">
    <location>
        <begin position="113"/>
        <end position="153"/>
    </location>
</feature>
<accession>A0A8H6VMM3</accession>
<feature type="compositionally biased region" description="Basic and acidic residues" evidence="1">
    <location>
        <begin position="282"/>
        <end position="294"/>
    </location>
</feature>
<feature type="compositionally biased region" description="Low complexity" evidence="1">
    <location>
        <begin position="178"/>
        <end position="188"/>
    </location>
</feature>